<evidence type="ECO:0000256" key="1">
    <source>
        <dbReference type="ARBA" id="ARBA00004651"/>
    </source>
</evidence>
<organism evidence="12 13">
    <name type="scientific">Parapedobacter pyrenivorans</name>
    <dbReference type="NCBI Taxonomy" id="1305674"/>
    <lineage>
        <taxon>Bacteria</taxon>
        <taxon>Pseudomonadati</taxon>
        <taxon>Bacteroidota</taxon>
        <taxon>Sphingobacteriia</taxon>
        <taxon>Sphingobacteriales</taxon>
        <taxon>Sphingobacteriaceae</taxon>
        <taxon>Parapedobacter</taxon>
    </lineage>
</organism>
<dbReference type="PROSITE" id="PS00211">
    <property type="entry name" value="ABC_TRANSPORTER_1"/>
    <property type="match status" value="1"/>
</dbReference>
<evidence type="ECO:0000313" key="12">
    <source>
        <dbReference type="EMBL" id="GGG94049.1"/>
    </source>
</evidence>
<keyword evidence="7 8" id="KW-0472">Membrane</keyword>
<dbReference type="GO" id="GO:0016887">
    <property type="term" value="F:ATP hydrolysis activity"/>
    <property type="evidence" value="ECO:0007669"/>
    <property type="project" value="InterPro"/>
</dbReference>
<comment type="caution">
    <text evidence="12">The sequence shown here is derived from an EMBL/GenBank/DDBJ whole genome shotgun (WGS) entry which is preliminary data.</text>
</comment>
<dbReference type="Gene3D" id="1.20.1560.10">
    <property type="entry name" value="ABC transporter type 1, transmembrane domain"/>
    <property type="match status" value="1"/>
</dbReference>
<dbReference type="InterPro" id="IPR039421">
    <property type="entry name" value="Type_1_exporter"/>
</dbReference>
<evidence type="ECO:0000256" key="5">
    <source>
        <dbReference type="ARBA" id="ARBA00022840"/>
    </source>
</evidence>
<dbReference type="PROSITE" id="PS50929">
    <property type="entry name" value="ABC_TM1F"/>
    <property type="match status" value="1"/>
</dbReference>
<dbReference type="GO" id="GO:0005524">
    <property type="term" value="F:ATP binding"/>
    <property type="evidence" value="ECO:0007669"/>
    <property type="project" value="UniProtKB-KW"/>
</dbReference>
<dbReference type="SMART" id="SM00382">
    <property type="entry name" value="AAA"/>
    <property type="match status" value="1"/>
</dbReference>
<reference evidence="12" key="1">
    <citation type="journal article" date="2014" name="Int. J. Syst. Evol. Microbiol.">
        <title>Complete genome sequence of Corynebacterium casei LMG S-19264T (=DSM 44701T), isolated from a smear-ripened cheese.</title>
        <authorList>
            <consortium name="US DOE Joint Genome Institute (JGI-PGF)"/>
            <person name="Walter F."/>
            <person name="Albersmeier A."/>
            <person name="Kalinowski J."/>
            <person name="Ruckert C."/>
        </authorList>
    </citation>
    <scope>NUCLEOTIDE SEQUENCE</scope>
    <source>
        <strain evidence="12">CGMCC 1.12195</strain>
    </source>
</reference>
<reference evidence="12" key="2">
    <citation type="submission" date="2020-09" db="EMBL/GenBank/DDBJ databases">
        <authorList>
            <person name="Sun Q."/>
            <person name="Zhou Y."/>
        </authorList>
    </citation>
    <scope>NUCLEOTIDE SEQUENCE</scope>
    <source>
        <strain evidence="12">CGMCC 1.12195</strain>
    </source>
</reference>
<proteinExistence type="predicted"/>
<keyword evidence="3" id="KW-0547">Nucleotide-binding</keyword>
<dbReference type="GO" id="GO:0015421">
    <property type="term" value="F:ABC-type oligopeptide transporter activity"/>
    <property type="evidence" value="ECO:0007669"/>
    <property type="project" value="TreeGrafter"/>
</dbReference>
<evidence type="ECO:0000256" key="8">
    <source>
        <dbReference type="SAM" id="Phobius"/>
    </source>
</evidence>
<keyword evidence="13" id="KW-1185">Reference proteome</keyword>
<dbReference type="PANTHER" id="PTHR43394:SF1">
    <property type="entry name" value="ATP-BINDING CASSETTE SUB-FAMILY B MEMBER 10, MITOCHONDRIAL"/>
    <property type="match status" value="1"/>
</dbReference>
<dbReference type="Gene3D" id="3.90.70.10">
    <property type="entry name" value="Cysteine proteinases"/>
    <property type="match status" value="1"/>
</dbReference>
<name>A0A917HXH3_9SPHI</name>
<keyword evidence="2 8" id="KW-0812">Transmembrane</keyword>
<dbReference type="GO" id="GO:0006508">
    <property type="term" value="P:proteolysis"/>
    <property type="evidence" value="ECO:0007669"/>
    <property type="project" value="InterPro"/>
</dbReference>
<dbReference type="InterPro" id="IPR011527">
    <property type="entry name" value="ABC1_TM_dom"/>
</dbReference>
<keyword evidence="4" id="KW-0378">Hydrolase</keyword>
<gene>
    <name evidence="12" type="ORF">GCM10007415_31360</name>
</gene>
<dbReference type="AlphaFoldDB" id="A0A917HXH3"/>
<dbReference type="PROSITE" id="PS50990">
    <property type="entry name" value="PEPTIDASE_C39"/>
    <property type="match status" value="1"/>
</dbReference>
<evidence type="ECO:0000256" key="6">
    <source>
        <dbReference type="ARBA" id="ARBA00022989"/>
    </source>
</evidence>
<dbReference type="RefSeq" id="WP_188507017.1">
    <property type="nucleotide sequence ID" value="NZ_BMER01000003.1"/>
</dbReference>
<evidence type="ECO:0000259" key="10">
    <source>
        <dbReference type="PROSITE" id="PS50929"/>
    </source>
</evidence>
<evidence type="ECO:0000259" key="11">
    <source>
        <dbReference type="PROSITE" id="PS50990"/>
    </source>
</evidence>
<dbReference type="InterPro" id="IPR027417">
    <property type="entry name" value="P-loop_NTPase"/>
</dbReference>
<dbReference type="InterPro" id="IPR003439">
    <property type="entry name" value="ABC_transporter-like_ATP-bd"/>
</dbReference>
<dbReference type="EMBL" id="BMER01000003">
    <property type="protein sequence ID" value="GGG94049.1"/>
    <property type="molecule type" value="Genomic_DNA"/>
</dbReference>
<dbReference type="PANTHER" id="PTHR43394">
    <property type="entry name" value="ATP-DEPENDENT PERMEASE MDL1, MITOCHONDRIAL"/>
    <property type="match status" value="1"/>
</dbReference>
<dbReference type="Pfam" id="PF03412">
    <property type="entry name" value="Peptidase_C39"/>
    <property type="match status" value="1"/>
</dbReference>
<accession>A0A917HXH3</accession>
<dbReference type="Pfam" id="PF00664">
    <property type="entry name" value="ABC_membrane"/>
    <property type="match status" value="1"/>
</dbReference>
<dbReference type="CDD" id="cd03228">
    <property type="entry name" value="ABCC_MRP_Like"/>
    <property type="match status" value="1"/>
</dbReference>
<feature type="domain" description="ABC transporter" evidence="9">
    <location>
        <begin position="473"/>
        <end position="692"/>
    </location>
</feature>
<evidence type="ECO:0000259" key="9">
    <source>
        <dbReference type="PROSITE" id="PS50893"/>
    </source>
</evidence>
<feature type="domain" description="ABC transmembrane type-1" evidence="10">
    <location>
        <begin position="160"/>
        <end position="440"/>
    </location>
</feature>
<keyword evidence="5" id="KW-0067">ATP-binding</keyword>
<dbReference type="Proteomes" id="UP000660862">
    <property type="component" value="Unassembled WGS sequence"/>
</dbReference>
<evidence type="ECO:0000256" key="2">
    <source>
        <dbReference type="ARBA" id="ARBA00022692"/>
    </source>
</evidence>
<feature type="transmembrane region" description="Helical" evidence="8">
    <location>
        <begin position="297"/>
        <end position="315"/>
    </location>
</feature>
<dbReference type="SUPFAM" id="SSF90123">
    <property type="entry name" value="ABC transporter transmembrane region"/>
    <property type="match status" value="1"/>
</dbReference>
<feature type="transmembrane region" description="Helical" evidence="8">
    <location>
        <begin position="186"/>
        <end position="208"/>
    </location>
</feature>
<dbReference type="InterPro" id="IPR017871">
    <property type="entry name" value="ABC_transporter-like_CS"/>
</dbReference>
<dbReference type="Gene3D" id="3.40.50.300">
    <property type="entry name" value="P-loop containing nucleotide triphosphate hydrolases"/>
    <property type="match status" value="1"/>
</dbReference>
<feature type="transmembrane region" description="Helical" evidence="8">
    <location>
        <begin position="268"/>
        <end position="291"/>
    </location>
</feature>
<dbReference type="GO" id="GO:0008233">
    <property type="term" value="F:peptidase activity"/>
    <property type="evidence" value="ECO:0007669"/>
    <property type="project" value="InterPro"/>
</dbReference>
<evidence type="ECO:0000313" key="13">
    <source>
        <dbReference type="Proteomes" id="UP000660862"/>
    </source>
</evidence>
<comment type="subcellular location">
    <subcellularLocation>
        <location evidence="1">Cell membrane</location>
        <topology evidence="1">Multi-pass membrane protein</topology>
    </subcellularLocation>
</comment>
<dbReference type="InterPro" id="IPR003593">
    <property type="entry name" value="AAA+_ATPase"/>
</dbReference>
<feature type="transmembrane region" description="Helical" evidence="8">
    <location>
        <begin position="157"/>
        <end position="180"/>
    </location>
</feature>
<evidence type="ECO:0000256" key="7">
    <source>
        <dbReference type="ARBA" id="ARBA00023136"/>
    </source>
</evidence>
<dbReference type="InterPro" id="IPR036640">
    <property type="entry name" value="ABC1_TM_sf"/>
</dbReference>
<evidence type="ECO:0000256" key="4">
    <source>
        <dbReference type="ARBA" id="ARBA00022801"/>
    </source>
</evidence>
<dbReference type="SUPFAM" id="SSF52540">
    <property type="entry name" value="P-loop containing nucleoside triphosphate hydrolases"/>
    <property type="match status" value="1"/>
</dbReference>
<sequence length="693" mass="75456">MKPIQQQGEHDCGAACLAAIATHYGCAISLAEVRLLLPPGQAAIADIEHAAATLGFEHAAIRAADEHLAEAQLPCMALLTDQGALPHYVVICHVSARWVRVMDPATGKFCRYTRSSFNIMWEKALILLMPKAAFGHQEGQPPLLRQVWLLLYPHRRAVGAAIIATACYAMLSYASAFFVAAITDHVLPQAAGGLLLALGVVMLANLCLQQSARTWQSLLLLRISRKLDARLIGGFCRHLLRLPLVVFDRYRTGELLTRVGNAVRLREFACNLAIQCATPLFTVVLLLPLLLSSHYQLALLFAGAMVCYLVGHLLASRLNRRGQYRLIAAQAGFEAELTHTLHTVGTHRLAGTEALAATKLESRLAKVLHADYHSGLNRIFSETAADTIAQGTTLALLWIGGALVLEGALTLGEVLAVYALSGYFHRAAYQLAHLSQTWHDARVANEHLQDLQTIPPAEAHHATLLQPDRIGDIHFQRVCFAYHRGLPVFEALDCHFPAGRITVVTGESGSGKSTLVHLLTKRYPTSSGTIRLGRHALHLIGLETIQRRMGIVAQHLDFTAGTIAENVCAPAMPDADRLAALFDDLGLTGFINALPLGWDTPIGERGATLSGGERQRIAIARALYKQPQVLVLDEGTASLDAEAEAAVHRCLAACRQQGITIIFISHRPRSLAIADHHIHLTPIHERQPQLPIH</sequence>
<dbReference type="Pfam" id="PF00005">
    <property type="entry name" value="ABC_tran"/>
    <property type="match status" value="1"/>
</dbReference>
<protein>
    <submittedName>
        <fullName evidence="12">Bacteriocin cleavage/export ABC transporter</fullName>
    </submittedName>
</protein>
<feature type="domain" description="Peptidase C39" evidence="11">
    <location>
        <begin position="6"/>
        <end position="128"/>
    </location>
</feature>
<keyword evidence="6 8" id="KW-1133">Transmembrane helix</keyword>
<dbReference type="PROSITE" id="PS50893">
    <property type="entry name" value="ABC_TRANSPORTER_2"/>
    <property type="match status" value="1"/>
</dbReference>
<evidence type="ECO:0000256" key="3">
    <source>
        <dbReference type="ARBA" id="ARBA00022741"/>
    </source>
</evidence>
<dbReference type="GO" id="GO:0005886">
    <property type="term" value="C:plasma membrane"/>
    <property type="evidence" value="ECO:0007669"/>
    <property type="project" value="UniProtKB-SubCell"/>
</dbReference>
<dbReference type="InterPro" id="IPR005074">
    <property type="entry name" value="Peptidase_C39"/>
</dbReference>